<name>A0A8H7IMF2_9AGAM</name>
<comment type="caution">
    <text evidence="2">The sequence shown here is derived from an EMBL/GenBank/DDBJ whole genome shotgun (WGS) entry which is preliminary data.</text>
</comment>
<dbReference type="AlphaFoldDB" id="A0A8H7IMF2"/>
<evidence type="ECO:0000313" key="3">
    <source>
        <dbReference type="Proteomes" id="UP000614334"/>
    </source>
</evidence>
<dbReference type="GO" id="GO:0003676">
    <property type="term" value="F:nucleic acid binding"/>
    <property type="evidence" value="ECO:0007669"/>
    <property type="project" value="InterPro"/>
</dbReference>
<dbReference type="SUPFAM" id="SSF53098">
    <property type="entry name" value="Ribonuclease H-like"/>
    <property type="match status" value="1"/>
</dbReference>
<organism evidence="2 3">
    <name type="scientific">Rhizoctonia solani</name>
    <dbReference type="NCBI Taxonomy" id="456999"/>
    <lineage>
        <taxon>Eukaryota</taxon>
        <taxon>Fungi</taxon>
        <taxon>Dikarya</taxon>
        <taxon>Basidiomycota</taxon>
        <taxon>Agaricomycotina</taxon>
        <taxon>Agaricomycetes</taxon>
        <taxon>Cantharellales</taxon>
        <taxon>Ceratobasidiaceae</taxon>
        <taxon>Rhizoctonia</taxon>
    </lineage>
</organism>
<reference evidence="2" key="1">
    <citation type="submission" date="2020-09" db="EMBL/GenBank/DDBJ databases">
        <title>Comparative genome analyses of four rice-infecting Rhizoctonia solani isolates reveal extensive enrichment of homogalacturonan modification genes.</title>
        <authorList>
            <person name="Lee D.-Y."/>
            <person name="Jeon J."/>
            <person name="Kim K.-T."/>
            <person name="Cheong K."/>
            <person name="Song H."/>
            <person name="Choi G."/>
            <person name="Ko J."/>
            <person name="Opiyo S.O."/>
            <person name="Zuo S."/>
            <person name="Madhav S."/>
            <person name="Lee Y.-H."/>
            <person name="Wang G.-L."/>
        </authorList>
    </citation>
    <scope>NUCLEOTIDE SEQUENCE</scope>
    <source>
        <strain evidence="2">AG1-IA B2</strain>
    </source>
</reference>
<evidence type="ECO:0000313" key="2">
    <source>
        <dbReference type="EMBL" id="KAF8761651.1"/>
    </source>
</evidence>
<protein>
    <recommendedName>
        <fullName evidence="4">RNase H type-1 domain-containing protein</fullName>
    </recommendedName>
</protein>
<accession>A0A8H7IMF2</accession>
<dbReference type="InterPro" id="IPR012337">
    <property type="entry name" value="RNaseH-like_sf"/>
</dbReference>
<feature type="compositionally biased region" description="Polar residues" evidence="1">
    <location>
        <begin position="54"/>
        <end position="73"/>
    </location>
</feature>
<feature type="region of interest" description="Disordered" evidence="1">
    <location>
        <begin position="1"/>
        <end position="97"/>
    </location>
</feature>
<dbReference type="InterPro" id="IPR036397">
    <property type="entry name" value="RNaseH_sf"/>
</dbReference>
<proteinExistence type="predicted"/>
<evidence type="ECO:0000256" key="1">
    <source>
        <dbReference type="SAM" id="MobiDB-lite"/>
    </source>
</evidence>
<feature type="compositionally biased region" description="Polar residues" evidence="1">
    <location>
        <begin position="27"/>
        <end position="45"/>
    </location>
</feature>
<gene>
    <name evidence="2" type="ORF">RHS01_01199</name>
</gene>
<dbReference type="EMBL" id="JACYCF010000001">
    <property type="protein sequence ID" value="KAF8761651.1"/>
    <property type="molecule type" value="Genomic_DNA"/>
</dbReference>
<dbReference type="Gene3D" id="3.30.420.10">
    <property type="entry name" value="Ribonuclease H-like superfamily/Ribonuclease H"/>
    <property type="match status" value="1"/>
</dbReference>
<dbReference type="Proteomes" id="UP000614334">
    <property type="component" value="Unassembled WGS sequence"/>
</dbReference>
<sequence>MRVFFPLSLSYGGQATKPRSDLRHSLDSPTTSQDQRQNKNAQKIQDSPLDDPETASQHRSQPGQLRDQPSIQHPTPGPQAAQSLRAPGGTDEAIADESTLKPTVKIFSDGSMVGGNVGAAAVLIREGKEEVVARKYVGSDREHEVYEAEVVGLILGLELLARERGAGEAIFFIDNQAVLLTLKAGHTDKLGYLYAHMDEGIDWRGRPTQG</sequence>
<evidence type="ECO:0008006" key="4">
    <source>
        <dbReference type="Google" id="ProtNLM"/>
    </source>
</evidence>